<protein>
    <submittedName>
        <fullName evidence="2">Pseudouridine synthase</fullName>
    </submittedName>
</protein>
<dbReference type="AlphaFoldDB" id="A0A9D2KRY6"/>
<evidence type="ECO:0000313" key="3">
    <source>
        <dbReference type="Proteomes" id="UP000823821"/>
    </source>
</evidence>
<reference evidence="2" key="1">
    <citation type="journal article" date="2021" name="PeerJ">
        <title>Extensive microbial diversity within the chicken gut microbiome revealed by metagenomics and culture.</title>
        <authorList>
            <person name="Gilroy R."/>
            <person name="Ravi A."/>
            <person name="Getino M."/>
            <person name="Pursley I."/>
            <person name="Horton D.L."/>
            <person name="Alikhan N.F."/>
            <person name="Baker D."/>
            <person name="Gharbi K."/>
            <person name="Hall N."/>
            <person name="Watson M."/>
            <person name="Adriaenssens E.M."/>
            <person name="Foster-Nyarko E."/>
            <person name="Jarju S."/>
            <person name="Secka A."/>
            <person name="Antonio M."/>
            <person name="Oren A."/>
            <person name="Chaudhuri R.R."/>
            <person name="La Ragione R."/>
            <person name="Hildebrand F."/>
            <person name="Pallen M.J."/>
        </authorList>
    </citation>
    <scope>NUCLEOTIDE SEQUENCE</scope>
    <source>
        <strain evidence="2">5032</strain>
    </source>
</reference>
<evidence type="ECO:0000313" key="2">
    <source>
        <dbReference type="EMBL" id="HJA78886.1"/>
    </source>
</evidence>
<comment type="caution">
    <text evidence="2">The sequence shown here is derived from an EMBL/GenBank/DDBJ whole genome shotgun (WGS) entry which is preliminary data.</text>
</comment>
<dbReference type="Proteomes" id="UP000823821">
    <property type="component" value="Unassembled WGS sequence"/>
</dbReference>
<proteinExistence type="predicted"/>
<feature type="region of interest" description="Disordered" evidence="1">
    <location>
        <begin position="73"/>
        <end position="92"/>
    </location>
</feature>
<sequence length="92" mass="10515">MAYVKHLLVAVDQLVNAVCGGWPDETLSSRAWRRHAAGRGSWPCRLIDRLFFWDVEKRGGLIAGHCRLSFESERQGRQLPPELRPGPRPHRS</sequence>
<reference evidence="2" key="2">
    <citation type="submission" date="2021-04" db="EMBL/GenBank/DDBJ databases">
        <authorList>
            <person name="Gilroy R."/>
        </authorList>
    </citation>
    <scope>NUCLEOTIDE SEQUENCE</scope>
    <source>
        <strain evidence="2">5032</strain>
    </source>
</reference>
<name>A0A9D2KRY6_9BACT</name>
<dbReference type="EMBL" id="DWZD01000033">
    <property type="protein sequence ID" value="HJA78886.1"/>
    <property type="molecule type" value="Genomic_DNA"/>
</dbReference>
<evidence type="ECO:0000256" key="1">
    <source>
        <dbReference type="SAM" id="MobiDB-lite"/>
    </source>
</evidence>
<gene>
    <name evidence="2" type="ORF">H9784_04855</name>
</gene>
<accession>A0A9D2KRY6</accession>
<organism evidence="2 3">
    <name type="scientific">Candidatus Desulfovibrio intestinavium</name>
    <dbReference type="NCBI Taxonomy" id="2838534"/>
    <lineage>
        <taxon>Bacteria</taxon>
        <taxon>Pseudomonadati</taxon>
        <taxon>Thermodesulfobacteriota</taxon>
        <taxon>Desulfovibrionia</taxon>
        <taxon>Desulfovibrionales</taxon>
        <taxon>Desulfovibrionaceae</taxon>
        <taxon>Desulfovibrio</taxon>
    </lineage>
</organism>